<keyword evidence="2" id="KW-1185">Reference proteome</keyword>
<organism evidence="1 2">
    <name type="scientific">Mycobacterium attenuatum</name>
    <dbReference type="NCBI Taxonomy" id="2341086"/>
    <lineage>
        <taxon>Bacteria</taxon>
        <taxon>Bacillati</taxon>
        <taxon>Actinomycetota</taxon>
        <taxon>Actinomycetes</taxon>
        <taxon>Mycobacteriales</taxon>
        <taxon>Mycobacteriaceae</taxon>
        <taxon>Mycobacterium</taxon>
    </lineage>
</organism>
<sequence>MATAAHPFAFAEPDINVPLQSAPLVRAIAQIRFPHLTRFSTNEDAVATRIADALADQYPLMDVGQETTLIITPDGLSEDPTTTRLWRLSSGDRDWQITFCGTFLSVDTTHYVRLRDFAQRLVDAWKAVNEQVTVPYIDRLGVRYVNQLTRRDLLTRLPELLRTEVLGISVSQGEEFALLSNITEARYRLSDGASFMARWGMLPANTSIDNAVPAYDYPTWLLDMDSFREFTPGSQQDADIFEDVRALALRAYQFFRWAVTEDFLVAFGGEL</sequence>
<name>A0A498QG60_9MYCO</name>
<evidence type="ECO:0000313" key="1">
    <source>
        <dbReference type="EMBL" id="VBA43833.1"/>
    </source>
</evidence>
<protein>
    <recommendedName>
        <fullName evidence="3">TIGR04255 family protein</fullName>
    </recommendedName>
</protein>
<dbReference type="Proteomes" id="UP000273307">
    <property type="component" value="Unassembled WGS sequence"/>
</dbReference>
<dbReference type="NCBIfam" id="TIGR04255">
    <property type="entry name" value="sporadTIGR04255"/>
    <property type="match status" value="1"/>
</dbReference>
<accession>A0A498QG60</accession>
<dbReference type="OrthoDB" id="7107919at2"/>
<dbReference type="AlphaFoldDB" id="A0A498QG60"/>
<proteinExistence type="predicted"/>
<evidence type="ECO:0000313" key="2">
    <source>
        <dbReference type="Proteomes" id="UP000273307"/>
    </source>
</evidence>
<dbReference type="InterPro" id="IPR026349">
    <property type="entry name" value="CHP04255"/>
</dbReference>
<gene>
    <name evidence="1" type="ORF">LAUMK136_05308</name>
</gene>
<dbReference type="EMBL" id="UPHP01000142">
    <property type="protein sequence ID" value="VBA43833.1"/>
    <property type="molecule type" value="Genomic_DNA"/>
</dbReference>
<dbReference type="RefSeq" id="WP_122445195.1">
    <property type="nucleotide sequence ID" value="NZ_UPHP01000142.1"/>
</dbReference>
<evidence type="ECO:0008006" key="3">
    <source>
        <dbReference type="Google" id="ProtNLM"/>
    </source>
</evidence>
<reference evidence="1 2" key="1">
    <citation type="submission" date="2018-09" db="EMBL/GenBank/DDBJ databases">
        <authorList>
            <person name="Tagini F."/>
        </authorList>
    </citation>
    <scope>NUCLEOTIDE SEQUENCE [LARGE SCALE GENOMIC DNA]</scope>
    <source>
        <strain evidence="1 2">MK136</strain>
    </source>
</reference>